<protein>
    <submittedName>
        <fullName evidence="5">Calcium-binding protein CML24</fullName>
    </submittedName>
</protein>
<feature type="domain" description="EF-hand" evidence="4">
    <location>
        <begin position="34"/>
        <end position="69"/>
    </location>
</feature>
<evidence type="ECO:0000256" key="2">
    <source>
        <dbReference type="ARBA" id="ARBA00022737"/>
    </source>
</evidence>
<dbReference type="EMBL" id="LFYR01002110">
    <property type="protein sequence ID" value="KMZ56978.1"/>
    <property type="molecule type" value="Genomic_DNA"/>
</dbReference>
<name>A0A0K9NK21_ZOSMR</name>
<feature type="domain" description="EF-hand" evidence="4">
    <location>
        <begin position="114"/>
        <end position="149"/>
    </location>
</feature>
<organism evidence="5 6">
    <name type="scientific">Zostera marina</name>
    <name type="common">Eelgrass</name>
    <dbReference type="NCBI Taxonomy" id="29655"/>
    <lineage>
        <taxon>Eukaryota</taxon>
        <taxon>Viridiplantae</taxon>
        <taxon>Streptophyta</taxon>
        <taxon>Embryophyta</taxon>
        <taxon>Tracheophyta</taxon>
        <taxon>Spermatophyta</taxon>
        <taxon>Magnoliopsida</taxon>
        <taxon>Liliopsida</taxon>
        <taxon>Zosteraceae</taxon>
        <taxon>Zostera</taxon>
    </lineage>
</organism>
<dbReference type="AlphaFoldDB" id="A0A0K9NK21"/>
<dbReference type="PROSITE" id="PS00018">
    <property type="entry name" value="EF_HAND_1"/>
    <property type="match status" value="4"/>
</dbReference>
<dbReference type="PROSITE" id="PS50222">
    <property type="entry name" value="EF_HAND_2"/>
    <property type="match status" value="4"/>
</dbReference>
<dbReference type="InterPro" id="IPR002048">
    <property type="entry name" value="EF_hand_dom"/>
</dbReference>
<reference evidence="6" key="1">
    <citation type="journal article" date="2016" name="Nature">
        <title>The genome of the seagrass Zostera marina reveals angiosperm adaptation to the sea.</title>
        <authorList>
            <person name="Olsen J.L."/>
            <person name="Rouze P."/>
            <person name="Verhelst B."/>
            <person name="Lin Y.-C."/>
            <person name="Bayer T."/>
            <person name="Collen J."/>
            <person name="Dattolo E."/>
            <person name="De Paoli E."/>
            <person name="Dittami S."/>
            <person name="Maumus F."/>
            <person name="Michel G."/>
            <person name="Kersting A."/>
            <person name="Lauritano C."/>
            <person name="Lohaus R."/>
            <person name="Toepel M."/>
            <person name="Tonon T."/>
            <person name="Vanneste K."/>
            <person name="Amirebrahimi M."/>
            <person name="Brakel J."/>
            <person name="Bostroem C."/>
            <person name="Chovatia M."/>
            <person name="Grimwood J."/>
            <person name="Jenkins J.W."/>
            <person name="Jueterbock A."/>
            <person name="Mraz A."/>
            <person name="Stam W.T."/>
            <person name="Tice H."/>
            <person name="Bornberg-Bauer E."/>
            <person name="Green P.J."/>
            <person name="Pearson G.A."/>
            <person name="Procaccini G."/>
            <person name="Duarte C.M."/>
            <person name="Schmutz J."/>
            <person name="Reusch T.B.H."/>
            <person name="Van de Peer Y."/>
        </authorList>
    </citation>
    <scope>NUCLEOTIDE SEQUENCE [LARGE SCALE GENOMIC DNA]</scope>
    <source>
        <strain evidence="6">cv. Finnish</strain>
    </source>
</reference>
<evidence type="ECO:0000259" key="4">
    <source>
        <dbReference type="PROSITE" id="PS50222"/>
    </source>
</evidence>
<feature type="domain" description="EF-hand" evidence="4">
    <location>
        <begin position="1"/>
        <end position="33"/>
    </location>
</feature>
<dbReference type="InterPro" id="IPR011992">
    <property type="entry name" value="EF-hand-dom_pair"/>
</dbReference>
<evidence type="ECO:0000313" key="6">
    <source>
        <dbReference type="Proteomes" id="UP000036987"/>
    </source>
</evidence>
<dbReference type="SMART" id="SM00054">
    <property type="entry name" value="EFh"/>
    <property type="match status" value="4"/>
</dbReference>
<keyword evidence="1" id="KW-0479">Metal-binding</keyword>
<evidence type="ECO:0000313" key="5">
    <source>
        <dbReference type="EMBL" id="KMZ56978.1"/>
    </source>
</evidence>
<comment type="caution">
    <text evidence="5">The sequence shown here is derived from an EMBL/GenBank/DDBJ whole genome shotgun (WGS) entry which is preliminary data.</text>
</comment>
<dbReference type="GO" id="GO:0005509">
    <property type="term" value="F:calcium ion binding"/>
    <property type="evidence" value="ECO:0007669"/>
    <property type="project" value="InterPro"/>
</dbReference>
<dbReference type="OrthoDB" id="26525at2759"/>
<dbReference type="STRING" id="29655.A0A0K9NK21"/>
<proteinExistence type="predicted"/>
<dbReference type="Gene3D" id="1.10.238.10">
    <property type="entry name" value="EF-hand"/>
    <property type="match status" value="2"/>
</dbReference>
<gene>
    <name evidence="5" type="ORF">ZOSMA_8G01240</name>
</gene>
<feature type="domain" description="EF-hand" evidence="4">
    <location>
        <begin position="78"/>
        <end position="113"/>
    </location>
</feature>
<keyword evidence="6" id="KW-1185">Reference proteome</keyword>
<dbReference type="SUPFAM" id="SSF47473">
    <property type="entry name" value="EF-hand"/>
    <property type="match status" value="1"/>
</dbReference>
<keyword evidence="2" id="KW-0677">Repeat</keyword>
<sequence>MAMEKLFDHFDRNHDGKISSDEFSLAIKGVNPATADEDIKSMMEEVDTNGDGSIDMNEFTDFFDEKNQKKEWEGEGKDADESLMEAFKTYDLDGDGFISIQELQTVMMRLHINCSVEDCAKMIEGVDSDGNGRVDFQDFKNMMVGGSTEFLRKN</sequence>
<dbReference type="InterPro" id="IPR018247">
    <property type="entry name" value="EF_Hand_1_Ca_BS"/>
</dbReference>
<dbReference type="CDD" id="cd00051">
    <property type="entry name" value="EFh"/>
    <property type="match status" value="2"/>
</dbReference>
<dbReference type="Proteomes" id="UP000036987">
    <property type="component" value="Unassembled WGS sequence"/>
</dbReference>
<evidence type="ECO:0000256" key="3">
    <source>
        <dbReference type="ARBA" id="ARBA00022837"/>
    </source>
</evidence>
<keyword evidence="3" id="KW-0106">Calcium</keyword>
<accession>A0A0K9NK21</accession>
<dbReference type="Pfam" id="PF13499">
    <property type="entry name" value="EF-hand_7"/>
    <property type="match status" value="2"/>
</dbReference>
<evidence type="ECO:0000256" key="1">
    <source>
        <dbReference type="ARBA" id="ARBA00022723"/>
    </source>
</evidence>
<dbReference type="PANTHER" id="PTHR10891">
    <property type="entry name" value="EF-HAND CALCIUM-BINDING DOMAIN CONTAINING PROTEIN"/>
    <property type="match status" value="1"/>
</dbReference>
<dbReference type="FunFam" id="1.10.238.10:FF:000001">
    <property type="entry name" value="Calmodulin 1"/>
    <property type="match status" value="1"/>
</dbReference>
<dbReference type="OMA" id="QTIDICF"/>
<dbReference type="InterPro" id="IPR039647">
    <property type="entry name" value="EF_hand_pair_protein_CML-like"/>
</dbReference>